<evidence type="ECO:0000259" key="7">
    <source>
        <dbReference type="Pfam" id="PF22692"/>
    </source>
</evidence>
<evidence type="ECO:0000259" key="6">
    <source>
        <dbReference type="Pfam" id="PF06429"/>
    </source>
</evidence>
<feature type="domain" description="Flagellar basal body rod protein N-terminal" evidence="5">
    <location>
        <begin position="5"/>
        <end position="35"/>
    </location>
</feature>
<dbReference type="PROSITE" id="PS00588">
    <property type="entry name" value="FLAGELLA_BB_ROD"/>
    <property type="match status" value="1"/>
</dbReference>
<evidence type="ECO:0000256" key="4">
    <source>
        <dbReference type="RuleBase" id="RU362116"/>
    </source>
</evidence>
<keyword evidence="8" id="KW-0282">Flagellum</keyword>
<dbReference type="SUPFAM" id="SSF117143">
    <property type="entry name" value="Flagellar hook protein flgE"/>
    <property type="match status" value="1"/>
</dbReference>
<proteinExistence type="inferred from homology"/>
<keyword evidence="8" id="KW-0969">Cilium</keyword>
<dbReference type="RefSeq" id="WP_263712605.1">
    <property type="nucleotide sequence ID" value="NZ_JAOWKX010000005.1"/>
</dbReference>
<sequence length="253" mass="26936">MIDALYIAESGLTVKQKQLDSIANNIANVSTPGFKANHVNFMTVVQENRDANGDMIGTQALGVAVGESALDLSAGKMQQTGRALDVAISGDGFIEVDLTNGEKAYSRGGRLSVDNDGFLQTDSGHRLSASIQIPPDVKRLEIGRNGAVSATLDSGEAIQLGDIQLVKFSNTNDLHLLSDNVFAAGDSAAQSAFYSEAGENGLGSIEQGMLEASNVSLNQEMMNMMLAQRGYQLNARLIQVSDQVLETLNNLRR</sequence>
<dbReference type="Pfam" id="PF22692">
    <property type="entry name" value="LlgE_F_G_D1"/>
    <property type="match status" value="1"/>
</dbReference>
<evidence type="ECO:0000256" key="1">
    <source>
        <dbReference type="ARBA" id="ARBA00004117"/>
    </source>
</evidence>
<organism evidence="8 9">
    <name type="scientific">Fluctibacter corallii</name>
    <dbReference type="NCBI Taxonomy" id="2984329"/>
    <lineage>
        <taxon>Bacteria</taxon>
        <taxon>Pseudomonadati</taxon>
        <taxon>Pseudomonadota</taxon>
        <taxon>Gammaproteobacteria</taxon>
        <taxon>Alteromonadales</taxon>
        <taxon>Alteromonadaceae</taxon>
        <taxon>Fluctibacter</taxon>
    </lineage>
</organism>
<dbReference type="PANTHER" id="PTHR30435">
    <property type="entry name" value="FLAGELLAR PROTEIN"/>
    <property type="match status" value="1"/>
</dbReference>
<dbReference type="InterPro" id="IPR019776">
    <property type="entry name" value="Flagellar_basal_body_rod_CS"/>
</dbReference>
<evidence type="ECO:0000256" key="3">
    <source>
        <dbReference type="ARBA" id="ARBA00023143"/>
    </source>
</evidence>
<dbReference type="InterPro" id="IPR053967">
    <property type="entry name" value="LlgE_F_G-like_D1"/>
</dbReference>
<comment type="caution">
    <text evidence="8">The sequence shown here is derived from an EMBL/GenBank/DDBJ whole genome shotgun (WGS) entry which is preliminary data.</text>
</comment>
<comment type="similarity">
    <text evidence="2 4">Belongs to the flagella basal body rod proteins family.</text>
</comment>
<dbReference type="InterPro" id="IPR010930">
    <property type="entry name" value="Flg_bb/hook_C_dom"/>
</dbReference>
<reference evidence="8 9" key="1">
    <citation type="submission" date="2022-10" db="EMBL/GenBank/DDBJ databases">
        <title>Aestuariibacter sp. AA17 isolated from Montipora capitata coral fragment.</title>
        <authorList>
            <person name="Emsley S.A."/>
            <person name="Pfannmuller K.M."/>
            <person name="Loughran R.M."/>
            <person name="Shlafstein M."/>
            <person name="Papke E."/>
            <person name="Saw J.H."/>
            <person name="Ushijima B."/>
            <person name="Videau P."/>
        </authorList>
    </citation>
    <scope>NUCLEOTIDE SEQUENCE [LARGE SCALE GENOMIC DNA]</scope>
    <source>
        <strain evidence="8 9">AA17</strain>
    </source>
</reference>
<dbReference type="InterPro" id="IPR001444">
    <property type="entry name" value="Flag_bb_rod_N"/>
</dbReference>
<evidence type="ECO:0000313" key="8">
    <source>
        <dbReference type="EMBL" id="MCV2885322.1"/>
    </source>
</evidence>
<dbReference type="Pfam" id="PF00460">
    <property type="entry name" value="Flg_bb_rod"/>
    <property type="match status" value="1"/>
</dbReference>
<dbReference type="PANTHER" id="PTHR30435:SF19">
    <property type="entry name" value="FLAGELLAR BASAL-BODY ROD PROTEIN FLGG"/>
    <property type="match status" value="1"/>
</dbReference>
<comment type="subcellular location">
    <subcellularLocation>
        <location evidence="1 4">Bacterial flagellum basal body</location>
    </subcellularLocation>
</comment>
<dbReference type="EMBL" id="JAOWKX010000005">
    <property type="protein sequence ID" value="MCV2885322.1"/>
    <property type="molecule type" value="Genomic_DNA"/>
</dbReference>
<protein>
    <submittedName>
        <fullName evidence="8">Flagellar hook basal-body protein</fullName>
    </submittedName>
</protein>
<dbReference type="InterPro" id="IPR020013">
    <property type="entry name" value="Flagellar_FlgE/F/G"/>
</dbReference>
<dbReference type="Pfam" id="PF06429">
    <property type="entry name" value="Flg_bbr_C"/>
    <property type="match status" value="1"/>
</dbReference>
<accession>A0ABT3AAK3</accession>
<dbReference type="Proteomes" id="UP001652504">
    <property type="component" value="Unassembled WGS sequence"/>
</dbReference>
<evidence type="ECO:0000259" key="5">
    <source>
        <dbReference type="Pfam" id="PF00460"/>
    </source>
</evidence>
<keyword evidence="8" id="KW-0966">Cell projection</keyword>
<keyword evidence="3 4" id="KW-0975">Bacterial flagellum</keyword>
<dbReference type="NCBIfam" id="TIGR03506">
    <property type="entry name" value="FlgEFG_subfam"/>
    <property type="match status" value="2"/>
</dbReference>
<keyword evidence="9" id="KW-1185">Reference proteome</keyword>
<feature type="domain" description="Flagellar hook protein FlgE/F/G-like D1" evidence="7">
    <location>
        <begin position="87"/>
        <end position="150"/>
    </location>
</feature>
<evidence type="ECO:0000256" key="2">
    <source>
        <dbReference type="ARBA" id="ARBA00009677"/>
    </source>
</evidence>
<gene>
    <name evidence="8" type="ORF">OE749_11520</name>
</gene>
<name>A0ABT3AAK3_9ALTE</name>
<feature type="domain" description="Flagellar basal-body/hook protein C-terminal" evidence="6">
    <location>
        <begin position="207"/>
        <end position="251"/>
    </location>
</feature>
<dbReference type="InterPro" id="IPR037925">
    <property type="entry name" value="FlgE/F/G-like"/>
</dbReference>
<evidence type="ECO:0000313" key="9">
    <source>
        <dbReference type="Proteomes" id="UP001652504"/>
    </source>
</evidence>